<reference evidence="1" key="1">
    <citation type="journal article" date="2014" name="Front. Microbiol.">
        <title>High frequency of phylogenetically diverse reductive dehalogenase-homologous genes in deep subseafloor sedimentary metagenomes.</title>
        <authorList>
            <person name="Kawai M."/>
            <person name="Futagami T."/>
            <person name="Toyoda A."/>
            <person name="Takaki Y."/>
            <person name="Nishi S."/>
            <person name="Hori S."/>
            <person name="Arai W."/>
            <person name="Tsubouchi T."/>
            <person name="Morono Y."/>
            <person name="Uchiyama I."/>
            <person name="Ito T."/>
            <person name="Fujiyama A."/>
            <person name="Inagaki F."/>
            <person name="Takami H."/>
        </authorList>
    </citation>
    <scope>NUCLEOTIDE SEQUENCE</scope>
    <source>
        <strain evidence="1">Expedition CK06-06</strain>
    </source>
</reference>
<sequence>YTDFVDEELELLKKTEKELSKKYNFEIKNHTIQFYGLCDECSDKEK</sequence>
<dbReference type="InterPro" id="IPR043135">
    <property type="entry name" value="Fur_C"/>
</dbReference>
<accession>X1ACQ5</accession>
<dbReference type="AlphaFoldDB" id="X1ACQ5"/>
<feature type="non-terminal residue" evidence="1">
    <location>
        <position position="1"/>
    </location>
</feature>
<proteinExistence type="predicted"/>
<dbReference type="EMBL" id="BART01001527">
    <property type="protein sequence ID" value="GAG70433.1"/>
    <property type="molecule type" value="Genomic_DNA"/>
</dbReference>
<evidence type="ECO:0008006" key="2">
    <source>
        <dbReference type="Google" id="ProtNLM"/>
    </source>
</evidence>
<comment type="caution">
    <text evidence="1">The sequence shown here is derived from an EMBL/GenBank/DDBJ whole genome shotgun (WGS) entry which is preliminary data.</text>
</comment>
<protein>
    <recommendedName>
        <fullName evidence="2">Ferric uptake regulation protein</fullName>
    </recommendedName>
</protein>
<organism evidence="1">
    <name type="scientific">marine sediment metagenome</name>
    <dbReference type="NCBI Taxonomy" id="412755"/>
    <lineage>
        <taxon>unclassified sequences</taxon>
        <taxon>metagenomes</taxon>
        <taxon>ecological metagenomes</taxon>
    </lineage>
</organism>
<gene>
    <name evidence="1" type="ORF">S01H4_05311</name>
</gene>
<dbReference type="Gene3D" id="3.30.1490.190">
    <property type="match status" value="1"/>
</dbReference>
<evidence type="ECO:0000313" key="1">
    <source>
        <dbReference type="EMBL" id="GAG70433.1"/>
    </source>
</evidence>
<name>X1ACQ5_9ZZZZ</name>